<reference evidence="2" key="1">
    <citation type="journal article" date="2008" name="Nat. Genet.">
        <title>The Pristionchus pacificus genome provides a unique perspective on nematode lifestyle and parasitism.</title>
        <authorList>
            <person name="Dieterich C."/>
            <person name="Clifton S.W."/>
            <person name="Schuster L.N."/>
            <person name="Chinwalla A."/>
            <person name="Delehaunty K."/>
            <person name="Dinkelacker I."/>
            <person name="Fulton L."/>
            <person name="Fulton R."/>
            <person name="Godfrey J."/>
            <person name="Minx P."/>
            <person name="Mitreva M."/>
            <person name="Roeseler W."/>
            <person name="Tian H."/>
            <person name="Witte H."/>
            <person name="Yang S.P."/>
            <person name="Wilson R.K."/>
            <person name="Sommer R.J."/>
        </authorList>
    </citation>
    <scope>NUCLEOTIDE SEQUENCE [LARGE SCALE GENOMIC DNA]</scope>
    <source>
        <strain evidence="2">PS312</strain>
    </source>
</reference>
<accession>A0A2A6C765</accession>
<evidence type="ECO:0000313" key="1">
    <source>
        <dbReference type="EnsemblMetazoa" id="PPA34847.1"/>
    </source>
</evidence>
<sequence>MNASSAQAHIKCARAPMYGWHYHYAPVYWHGGYAPIVVTPFVHTTYVGCLGCYYVGCATCYYRFHHNGYTYDYYSSKDYLPQKSDVNPTEMAWACPSKSVCCGWECCKEPQEEEEESGITTVGWVFIGIGIFIIVCLLIGCIWCCCRNSREAAYYDHHMVAAPTPVVHCGGYGSGGVVAYPVEPLY</sequence>
<dbReference type="Proteomes" id="UP000005239">
    <property type="component" value="Unassembled WGS sequence"/>
</dbReference>
<gene>
    <name evidence="1" type="primary">WBGene00273216</name>
</gene>
<dbReference type="PANTHER" id="PTHR47520">
    <property type="entry name" value="CX DOMAIN-CONTAINING PROTEIN-RELATED"/>
    <property type="match status" value="1"/>
</dbReference>
<keyword evidence="2" id="KW-1185">Reference proteome</keyword>
<reference evidence="1" key="2">
    <citation type="submission" date="2022-06" db="UniProtKB">
        <authorList>
            <consortium name="EnsemblMetazoa"/>
        </authorList>
    </citation>
    <scope>IDENTIFICATION</scope>
    <source>
        <strain evidence="1">PS312</strain>
    </source>
</reference>
<evidence type="ECO:0000313" key="2">
    <source>
        <dbReference type="Proteomes" id="UP000005239"/>
    </source>
</evidence>
<dbReference type="EnsemblMetazoa" id="PPA34847.1">
    <property type="protein sequence ID" value="PPA34847.1"/>
    <property type="gene ID" value="WBGene00273216"/>
</dbReference>
<dbReference type="PANTHER" id="PTHR47520:SF13">
    <property type="entry name" value="PROTEIN CBG10012"/>
    <property type="match status" value="1"/>
</dbReference>
<dbReference type="AlphaFoldDB" id="A0A2A6C765"/>
<accession>A0A8R1UN53</accession>
<name>A0A2A6C765_PRIPA</name>
<proteinExistence type="predicted"/>
<protein>
    <submittedName>
        <fullName evidence="1">Uncharacterized protein</fullName>
    </submittedName>
</protein>
<organism evidence="1 2">
    <name type="scientific">Pristionchus pacificus</name>
    <name type="common">Parasitic nematode worm</name>
    <dbReference type="NCBI Taxonomy" id="54126"/>
    <lineage>
        <taxon>Eukaryota</taxon>
        <taxon>Metazoa</taxon>
        <taxon>Ecdysozoa</taxon>
        <taxon>Nematoda</taxon>
        <taxon>Chromadorea</taxon>
        <taxon>Rhabditida</taxon>
        <taxon>Rhabditina</taxon>
        <taxon>Diplogasteromorpha</taxon>
        <taxon>Diplogasteroidea</taxon>
        <taxon>Neodiplogasteridae</taxon>
        <taxon>Pristionchus</taxon>
    </lineage>
</organism>